<dbReference type="SUPFAM" id="SSF102114">
    <property type="entry name" value="Radical SAM enzymes"/>
    <property type="match status" value="1"/>
</dbReference>
<keyword evidence="4 11" id="KW-0004">4Fe-4S</keyword>
<evidence type="ECO:0000256" key="1">
    <source>
        <dbReference type="ARBA" id="ARBA00001933"/>
    </source>
</evidence>
<evidence type="ECO:0000256" key="11">
    <source>
        <dbReference type="PIRSR" id="PIRSR004911-1"/>
    </source>
</evidence>
<dbReference type="GO" id="GO:0051539">
    <property type="term" value="F:4 iron, 4 sulfur cluster binding"/>
    <property type="evidence" value="ECO:0007669"/>
    <property type="project" value="UniProtKB-KW"/>
</dbReference>
<dbReference type="Gene3D" id="3.20.20.70">
    <property type="entry name" value="Aldolase class I"/>
    <property type="match status" value="1"/>
</dbReference>
<dbReference type="InterPro" id="IPR013785">
    <property type="entry name" value="Aldolase_TIM"/>
</dbReference>
<name>A0A6N8DJT9_RHOAC</name>
<reference evidence="15 16" key="1">
    <citation type="submission" date="2019-11" db="EMBL/GenBank/DDBJ databases">
        <title>Whole-genome sequence of a Rhodoblastus acidophilus DSM 142.</title>
        <authorList>
            <person name="Kyndt J.A."/>
            <person name="Meyer T.E."/>
        </authorList>
    </citation>
    <scope>NUCLEOTIDE SEQUENCE [LARGE SCALE GENOMIC DNA]</scope>
    <source>
        <strain evidence="15 16">DSM 142</strain>
    </source>
</reference>
<comment type="similarity">
    <text evidence="3">Belongs to the radical SAM superfamily. KamA family.</text>
</comment>
<dbReference type="PANTHER" id="PTHR30538:SF1">
    <property type="entry name" value="L-LYSINE 2,3-AMINOMUTASE"/>
    <property type="match status" value="1"/>
</dbReference>
<dbReference type="AlphaFoldDB" id="A0A6N8DJT9"/>
<evidence type="ECO:0000256" key="4">
    <source>
        <dbReference type="ARBA" id="ARBA00022485"/>
    </source>
</evidence>
<dbReference type="InterPro" id="IPR058240">
    <property type="entry name" value="rSAM_sf"/>
</dbReference>
<feature type="binding site" evidence="11">
    <location>
        <position position="101"/>
    </location>
    <ligand>
        <name>[4Fe-4S] cluster</name>
        <dbReference type="ChEBI" id="CHEBI:49883"/>
        <note>4Fe-4S-S-AdoMet</note>
    </ligand>
</feature>
<evidence type="ECO:0000313" key="15">
    <source>
        <dbReference type="EMBL" id="MTV30637.1"/>
    </source>
</evidence>
<dbReference type="SFLD" id="SFLDS00029">
    <property type="entry name" value="Radical_SAM"/>
    <property type="match status" value="1"/>
</dbReference>
<dbReference type="CDD" id="cd01335">
    <property type="entry name" value="Radical_SAM"/>
    <property type="match status" value="1"/>
</dbReference>
<keyword evidence="9 11" id="KW-0411">Iron-sulfur</keyword>
<protein>
    <submittedName>
        <fullName evidence="15">Lysine-2,3-aminomutase-like protein</fullName>
    </submittedName>
</protein>
<keyword evidence="6 11" id="KW-0479">Metal-binding</keyword>
<feature type="domain" description="Radical SAM core" evidence="14">
    <location>
        <begin position="87"/>
        <end position="300"/>
    </location>
</feature>
<comment type="cofactor">
    <cofactor evidence="2">
        <name>[4Fe-4S] cluster</name>
        <dbReference type="ChEBI" id="CHEBI:49883"/>
    </cofactor>
</comment>
<feature type="binding site" evidence="11">
    <location>
        <position position="108"/>
    </location>
    <ligand>
        <name>[4Fe-4S] cluster</name>
        <dbReference type="ChEBI" id="CHEBI:49883"/>
        <note>4Fe-4S-S-AdoMet</note>
    </ligand>
</feature>
<dbReference type="PROSITE" id="PS51918">
    <property type="entry name" value="RADICAL_SAM"/>
    <property type="match status" value="1"/>
</dbReference>
<dbReference type="GO" id="GO:0016853">
    <property type="term" value="F:isomerase activity"/>
    <property type="evidence" value="ECO:0007669"/>
    <property type="project" value="UniProtKB-KW"/>
</dbReference>
<keyword evidence="5" id="KW-0949">S-adenosyl-L-methionine</keyword>
<evidence type="ECO:0000256" key="5">
    <source>
        <dbReference type="ARBA" id="ARBA00022691"/>
    </source>
</evidence>
<evidence type="ECO:0000259" key="14">
    <source>
        <dbReference type="PROSITE" id="PS51918"/>
    </source>
</evidence>
<dbReference type="Proteomes" id="UP000439113">
    <property type="component" value="Unassembled WGS sequence"/>
</dbReference>
<dbReference type="RefSeq" id="WP_155445329.1">
    <property type="nucleotide sequence ID" value="NZ_JAOQNR010000005.1"/>
</dbReference>
<sequence length="361" mass="39267">MSDKVFARIEDLVSAGLVEAGDAAVLAEVAARYSVALPETVARLIVRPDDPIGRQFLPRPDELRLLPEEDVDPIGDGAHQAVKGLIHRYPDRVLLKLTSVCPVYCRFCFRRASVGAGTEGVLDDAALDAAFAYLAEHKEIWEVIVTGGDPLAVSPRRLAALSRRLAALPHVKILRFHSRVPVLAPTRITPELIAALKESGKTVYVAVHANHVREFTPEARDACARLADQGVALVSQTVLLRGVNDSVEALSALMRAFVEMRVKPYYLHHGDLAPGTSHFRLSLEEGQTLVRALLGRLSGLCQPIYVVDIPGGRGKAPAAYFERVGRAWSVEDWRGIRHDYADSLGHGGDAPKNPTPQGSQL</sequence>
<organism evidence="15 16">
    <name type="scientific">Rhodoblastus acidophilus</name>
    <name type="common">Rhodopseudomonas acidophila</name>
    <dbReference type="NCBI Taxonomy" id="1074"/>
    <lineage>
        <taxon>Bacteria</taxon>
        <taxon>Pseudomonadati</taxon>
        <taxon>Pseudomonadota</taxon>
        <taxon>Alphaproteobacteria</taxon>
        <taxon>Hyphomicrobiales</taxon>
        <taxon>Rhodoblastaceae</taxon>
        <taxon>Rhodoblastus</taxon>
    </lineage>
</organism>
<dbReference type="EMBL" id="WNKS01000004">
    <property type="protein sequence ID" value="MTV30637.1"/>
    <property type="molecule type" value="Genomic_DNA"/>
</dbReference>
<evidence type="ECO:0000256" key="3">
    <source>
        <dbReference type="ARBA" id="ARBA00008703"/>
    </source>
</evidence>
<evidence type="ECO:0000256" key="12">
    <source>
        <dbReference type="PIRSR" id="PIRSR603739-50"/>
    </source>
</evidence>
<evidence type="ECO:0000256" key="7">
    <source>
        <dbReference type="ARBA" id="ARBA00022898"/>
    </source>
</evidence>
<dbReference type="GO" id="GO:0046872">
    <property type="term" value="F:metal ion binding"/>
    <property type="evidence" value="ECO:0007669"/>
    <property type="project" value="UniProtKB-KW"/>
</dbReference>
<keyword evidence="8" id="KW-0408">Iron</keyword>
<dbReference type="InterPro" id="IPR007197">
    <property type="entry name" value="rSAM"/>
</dbReference>
<evidence type="ECO:0000256" key="6">
    <source>
        <dbReference type="ARBA" id="ARBA00022723"/>
    </source>
</evidence>
<dbReference type="InterPro" id="IPR022447">
    <property type="entry name" value="Lys_aminomutase-rel"/>
</dbReference>
<dbReference type="OrthoDB" id="9768064at2"/>
<dbReference type="NCBIfam" id="TIGR00238">
    <property type="entry name" value="KamA family radical SAM protein"/>
    <property type="match status" value="1"/>
</dbReference>
<dbReference type="SFLD" id="SFLDG01070">
    <property type="entry name" value="PLP-dependent"/>
    <property type="match status" value="1"/>
</dbReference>
<evidence type="ECO:0000256" key="8">
    <source>
        <dbReference type="ARBA" id="ARBA00023004"/>
    </source>
</evidence>
<proteinExistence type="inferred from homology"/>
<evidence type="ECO:0000313" key="16">
    <source>
        <dbReference type="Proteomes" id="UP000439113"/>
    </source>
</evidence>
<comment type="cofactor">
    <cofactor evidence="1 12">
        <name>pyridoxal 5'-phosphate</name>
        <dbReference type="ChEBI" id="CHEBI:597326"/>
    </cofactor>
</comment>
<keyword evidence="10" id="KW-0413">Isomerase</keyword>
<dbReference type="InterPro" id="IPR003739">
    <property type="entry name" value="Lys_aminomutase/Glu_NH3_mut"/>
</dbReference>
<evidence type="ECO:0000256" key="10">
    <source>
        <dbReference type="ARBA" id="ARBA00023235"/>
    </source>
</evidence>
<feature type="binding site" evidence="11">
    <location>
        <position position="105"/>
    </location>
    <ligand>
        <name>[4Fe-4S] cluster</name>
        <dbReference type="ChEBI" id="CHEBI:49883"/>
        <note>4Fe-4S-S-AdoMet</note>
    </ligand>
</feature>
<evidence type="ECO:0000256" key="13">
    <source>
        <dbReference type="SAM" id="MobiDB-lite"/>
    </source>
</evidence>
<dbReference type="PIRSF" id="PIRSF004911">
    <property type="entry name" value="DUF160"/>
    <property type="match status" value="1"/>
</dbReference>
<feature type="modified residue" description="N6-(pyridoxal phosphate)lysine" evidence="12">
    <location>
        <position position="315"/>
    </location>
</feature>
<accession>A0A6N8DJT9</accession>
<comment type="caution">
    <text evidence="15">The sequence shown here is derived from an EMBL/GenBank/DDBJ whole genome shotgun (WGS) entry which is preliminary data.</text>
</comment>
<feature type="region of interest" description="Disordered" evidence="13">
    <location>
        <begin position="342"/>
        <end position="361"/>
    </location>
</feature>
<evidence type="ECO:0000256" key="2">
    <source>
        <dbReference type="ARBA" id="ARBA00001966"/>
    </source>
</evidence>
<evidence type="ECO:0000256" key="9">
    <source>
        <dbReference type="ARBA" id="ARBA00023014"/>
    </source>
</evidence>
<dbReference type="NCBIfam" id="TIGR03822">
    <property type="entry name" value="AblA_like_2"/>
    <property type="match status" value="1"/>
</dbReference>
<gene>
    <name evidence="15" type="ORF">GJ654_06475</name>
</gene>
<dbReference type="Pfam" id="PF04055">
    <property type="entry name" value="Radical_SAM"/>
    <property type="match status" value="1"/>
</dbReference>
<keyword evidence="7 12" id="KW-0663">Pyridoxal phosphate</keyword>
<dbReference type="PANTHER" id="PTHR30538">
    <property type="entry name" value="LYSINE 2,3-AMINOMUTASE-RELATED"/>
    <property type="match status" value="1"/>
</dbReference>